<proteinExistence type="predicted"/>
<organism evidence="1">
    <name type="scientific">viral metagenome</name>
    <dbReference type="NCBI Taxonomy" id="1070528"/>
    <lineage>
        <taxon>unclassified sequences</taxon>
        <taxon>metagenomes</taxon>
        <taxon>organismal metagenomes</taxon>
    </lineage>
</organism>
<protein>
    <submittedName>
        <fullName evidence="1">Putative tail protein</fullName>
    </submittedName>
</protein>
<reference evidence="1" key="1">
    <citation type="submission" date="2020-03" db="EMBL/GenBank/DDBJ databases">
        <title>The deep terrestrial virosphere.</title>
        <authorList>
            <person name="Holmfeldt K."/>
            <person name="Nilsson E."/>
            <person name="Simone D."/>
            <person name="Lopez-Fernandez M."/>
            <person name="Wu X."/>
            <person name="de Brujin I."/>
            <person name="Lundin D."/>
            <person name="Andersson A."/>
            <person name="Bertilsson S."/>
            <person name="Dopson M."/>
        </authorList>
    </citation>
    <scope>NUCLEOTIDE SEQUENCE</scope>
    <source>
        <strain evidence="1">MM415B02756</strain>
    </source>
</reference>
<name>A0A6M3L3N2_9ZZZZ</name>
<dbReference type="EMBL" id="MT142781">
    <property type="protein sequence ID" value="QJA88472.1"/>
    <property type="molecule type" value="Genomic_DNA"/>
</dbReference>
<accession>A0A6M3L3N2</accession>
<dbReference type="AlphaFoldDB" id="A0A6M3L3N2"/>
<sequence>MTAGVTNFPTSLDTTTNLPLAATLAAIELDGDGTDDQKHSNWAGAVGGAAVALETKVGTGASTPIANAVLSGSAAGISGWDTTPGLLGVAFPADQSVSGDANTLDDYEEGTFTPAIGDASLDGSGEGQSYGAQVGRYTKVGNRVFFHCRVAITNLGSLTTSDGARLVGLPFTSNATANSQAALCVGYGNSLAITAGYAMTGFVAANTTHVEIYLWDATTGPTVLSISELSAGGEFMMAGHYEV</sequence>
<evidence type="ECO:0000313" key="1">
    <source>
        <dbReference type="EMBL" id="QJA88472.1"/>
    </source>
</evidence>
<gene>
    <name evidence="1" type="ORF">MM415B02756_0003</name>
</gene>